<evidence type="ECO:0000256" key="2">
    <source>
        <dbReference type="ARBA" id="ARBA00008072"/>
    </source>
</evidence>
<keyword evidence="4" id="KW-0862">Zinc</keyword>
<accession>A0A1E3AHG1</accession>
<organism evidence="7 8">
    <name type="scientific">Eisenbergiella tayi</name>
    <dbReference type="NCBI Taxonomy" id="1432052"/>
    <lineage>
        <taxon>Bacteria</taxon>
        <taxon>Bacillati</taxon>
        <taxon>Bacillota</taxon>
        <taxon>Clostridia</taxon>
        <taxon>Lachnospirales</taxon>
        <taxon>Lachnospiraceae</taxon>
        <taxon>Eisenbergiella</taxon>
    </lineage>
</organism>
<protein>
    <submittedName>
        <fullName evidence="7">Sorbitol dehydrogenase</fullName>
        <ecNumber evidence="7">1.1.1.14</ecNumber>
    </submittedName>
</protein>
<dbReference type="SMART" id="SM00829">
    <property type="entry name" value="PKS_ER"/>
    <property type="match status" value="1"/>
</dbReference>
<dbReference type="Pfam" id="PF00107">
    <property type="entry name" value="ADH_zinc_N"/>
    <property type="match status" value="1"/>
</dbReference>
<dbReference type="RefSeq" id="WP_069159159.1">
    <property type="nucleotide sequence ID" value="NZ_DBFYTC010000195.1"/>
</dbReference>
<dbReference type="InterPro" id="IPR020843">
    <property type="entry name" value="ER"/>
</dbReference>
<evidence type="ECO:0000256" key="4">
    <source>
        <dbReference type="ARBA" id="ARBA00022833"/>
    </source>
</evidence>
<evidence type="ECO:0000256" key="1">
    <source>
        <dbReference type="ARBA" id="ARBA00001947"/>
    </source>
</evidence>
<comment type="caution">
    <text evidence="7">The sequence shown here is derived from an EMBL/GenBank/DDBJ whole genome shotgun (WGS) entry which is preliminary data.</text>
</comment>
<dbReference type="InterPro" id="IPR036291">
    <property type="entry name" value="NAD(P)-bd_dom_sf"/>
</dbReference>
<dbReference type="Gene3D" id="3.40.50.720">
    <property type="entry name" value="NAD(P)-binding Rossmann-like Domain"/>
    <property type="match status" value="1"/>
</dbReference>
<dbReference type="InterPro" id="IPR013149">
    <property type="entry name" value="ADH-like_C"/>
</dbReference>
<evidence type="ECO:0000313" key="7">
    <source>
        <dbReference type="EMBL" id="ODM08190.1"/>
    </source>
</evidence>
<dbReference type="GO" id="GO:0046872">
    <property type="term" value="F:metal ion binding"/>
    <property type="evidence" value="ECO:0007669"/>
    <property type="project" value="UniProtKB-KW"/>
</dbReference>
<dbReference type="SUPFAM" id="SSF50129">
    <property type="entry name" value="GroES-like"/>
    <property type="match status" value="1"/>
</dbReference>
<dbReference type="AlphaFoldDB" id="A0A1E3AHG1"/>
<dbReference type="CDD" id="cd08255">
    <property type="entry name" value="2-desacetyl-2-hydroxyethyl_bacteriochlorophyllide_like"/>
    <property type="match status" value="1"/>
</dbReference>
<feature type="domain" description="Enoyl reductase (ER)" evidence="6">
    <location>
        <begin position="3"/>
        <end position="325"/>
    </location>
</feature>
<dbReference type="Proteomes" id="UP000095003">
    <property type="component" value="Unassembled WGS sequence"/>
</dbReference>
<keyword evidence="5 7" id="KW-0560">Oxidoreductase</keyword>
<evidence type="ECO:0000256" key="3">
    <source>
        <dbReference type="ARBA" id="ARBA00022723"/>
    </source>
</evidence>
<dbReference type="PANTHER" id="PTHR43350">
    <property type="entry name" value="NAD-DEPENDENT ALCOHOL DEHYDROGENASE"/>
    <property type="match status" value="1"/>
</dbReference>
<name>A0A1E3AHG1_9FIRM</name>
<dbReference type="InterPro" id="IPR011032">
    <property type="entry name" value="GroES-like_sf"/>
</dbReference>
<dbReference type="GeneID" id="93301383"/>
<dbReference type="SUPFAM" id="SSF51735">
    <property type="entry name" value="NAD(P)-binding Rossmann-fold domains"/>
    <property type="match status" value="1"/>
</dbReference>
<evidence type="ECO:0000259" key="6">
    <source>
        <dbReference type="SMART" id="SM00829"/>
    </source>
</evidence>
<dbReference type="GO" id="GO:0003939">
    <property type="term" value="F:L-iditol 2-dehydrogenase (NAD+) activity"/>
    <property type="evidence" value="ECO:0007669"/>
    <property type="project" value="UniProtKB-EC"/>
</dbReference>
<reference evidence="7 8" key="1">
    <citation type="submission" date="2016-07" db="EMBL/GenBank/DDBJ databases">
        <title>Characterization of isolates of Eisenbergiella tayi derived from blood cultures, using whole genome sequencing.</title>
        <authorList>
            <person name="Burdz T."/>
            <person name="Wiebe D."/>
            <person name="Huynh C."/>
            <person name="Bernard K."/>
        </authorList>
    </citation>
    <scope>NUCLEOTIDE SEQUENCE [LARGE SCALE GENOMIC DNA]</scope>
    <source>
        <strain evidence="7 8">NML 120489</strain>
    </source>
</reference>
<evidence type="ECO:0000313" key="8">
    <source>
        <dbReference type="Proteomes" id="UP000095003"/>
    </source>
</evidence>
<comment type="cofactor">
    <cofactor evidence="1">
        <name>Zn(2+)</name>
        <dbReference type="ChEBI" id="CHEBI:29105"/>
    </cofactor>
</comment>
<dbReference type="PANTHER" id="PTHR43350:SF19">
    <property type="entry name" value="D-GULOSIDE 3-DEHYDROGENASE"/>
    <property type="match status" value="1"/>
</dbReference>
<keyword evidence="3" id="KW-0479">Metal-binding</keyword>
<comment type="similarity">
    <text evidence="2">Belongs to the zinc-containing alcohol dehydrogenase family.</text>
</comment>
<dbReference type="EC" id="1.1.1.14" evidence="7"/>
<dbReference type="PATRIC" id="fig|1432052.3.peg.6109"/>
<dbReference type="Gene3D" id="3.90.180.10">
    <property type="entry name" value="Medium-chain alcohol dehydrogenases, catalytic domain"/>
    <property type="match status" value="2"/>
</dbReference>
<evidence type="ECO:0000256" key="5">
    <source>
        <dbReference type="ARBA" id="ARBA00023002"/>
    </source>
</evidence>
<dbReference type="EMBL" id="MCGI01000006">
    <property type="protein sequence ID" value="ODM08190.1"/>
    <property type="molecule type" value="Genomic_DNA"/>
</dbReference>
<sequence>MRELLANENYIPQLFEYEEKPLEKGEVRVKCIYGAPKHGTEMTGIKEQPFEEKYYDEEMKIFLQREEKVSSVYSGLGNMWVGTITEVGSDVEAYHVGDQVVGYGNLAQTHTVNAQELLVMPEGMTWKQAMCYDPMQFALSAVRDAKLRLGDTVLISGLGAIGQMAAQAAKAAGASLVAVSDPIEIRRKAALENGADIAFNPLECDMGMELRKLTNGVGVDVVIETSANYKALEQGIRALAYNGSMALAGWFKECHIPIHLGREGHFNQQNIFFSRACSEPNRDYPRWDFDRICKESWKLLGTGKIQCENIVYPIVDFNECDKAYIHYIIEHPDESIKMGVKF</sequence>
<gene>
    <name evidence="7" type="primary">gutB_3</name>
    <name evidence="7" type="ORF">BEH84_05515</name>
</gene>
<proteinExistence type="inferred from homology"/>